<evidence type="ECO:0008006" key="3">
    <source>
        <dbReference type="Google" id="ProtNLM"/>
    </source>
</evidence>
<evidence type="ECO:0000313" key="1">
    <source>
        <dbReference type="EMBL" id="TLD41837.1"/>
    </source>
</evidence>
<dbReference type="AlphaFoldDB" id="A0A533QAV6"/>
<gene>
    <name evidence="1" type="ORF">JETT_1927</name>
</gene>
<accession>A0A533QAV6</accession>
<dbReference type="Proteomes" id="UP000319783">
    <property type="component" value="Unassembled WGS sequence"/>
</dbReference>
<sequence length="57" mass="6862">MHVDRERMSAKFWLDPDVALAANYGFNRKELRNIERIMHENLELLRNEWDAFCNANP</sequence>
<dbReference type="InterPro" id="IPR025427">
    <property type="entry name" value="DUF4160"/>
</dbReference>
<name>A0A533QAV6_9BACT</name>
<organism evidence="1 2">
    <name type="scientific">Candidatus Jettenia ecosi</name>
    <dbReference type="NCBI Taxonomy" id="2494326"/>
    <lineage>
        <taxon>Bacteria</taxon>
        <taxon>Pseudomonadati</taxon>
        <taxon>Planctomycetota</taxon>
        <taxon>Candidatus Brocadiia</taxon>
        <taxon>Candidatus Brocadiales</taxon>
        <taxon>Candidatus Brocadiaceae</taxon>
        <taxon>Candidatus Jettenia</taxon>
    </lineage>
</organism>
<dbReference type="Pfam" id="PF13711">
    <property type="entry name" value="DUF4160"/>
    <property type="match status" value="1"/>
</dbReference>
<protein>
    <recommendedName>
        <fullName evidence="3">DUF4160 domain-containing protein</fullName>
    </recommendedName>
</protein>
<reference evidence="1 2" key="1">
    <citation type="submission" date="2019-04" db="EMBL/GenBank/DDBJ databases">
        <title>Genome of a novel bacterium Candidatus Jettenia ecosi reconstructed from metagenome of an anammox bioreactor.</title>
        <authorList>
            <person name="Mardanov A.V."/>
            <person name="Beletsky A.V."/>
            <person name="Ravin N.V."/>
            <person name="Botchkova E.A."/>
            <person name="Litti Y.V."/>
            <person name="Nozhevnikova A.N."/>
        </authorList>
    </citation>
    <scope>NUCLEOTIDE SEQUENCE [LARGE SCALE GENOMIC DNA]</scope>
    <source>
        <strain evidence="1">J2</strain>
    </source>
</reference>
<comment type="caution">
    <text evidence="1">The sequence shown here is derived from an EMBL/GenBank/DDBJ whole genome shotgun (WGS) entry which is preliminary data.</text>
</comment>
<proteinExistence type="predicted"/>
<evidence type="ECO:0000313" key="2">
    <source>
        <dbReference type="Proteomes" id="UP000319783"/>
    </source>
</evidence>
<dbReference type="EMBL" id="SULG01000035">
    <property type="protein sequence ID" value="TLD41837.1"/>
    <property type="molecule type" value="Genomic_DNA"/>
</dbReference>